<dbReference type="Proteomes" id="UP000069443">
    <property type="component" value="Unassembled WGS sequence"/>
</dbReference>
<dbReference type="RefSeq" id="WP_062659635.1">
    <property type="nucleotide sequence ID" value="NZ_BCSY01000111.1"/>
</dbReference>
<dbReference type="STRING" id="228230.RMCC_5844"/>
<sequence length="124" mass="13526">MNWAQIGQWALTLGMAALISAAVAWPKSRGEGKKASAEAEATPTTVAVQSLKEALSESKEATRDCKSELERSERRTAARDMAIDSLIDAMFELIRLVPADAEQTMRAREAIGAARRARHNVDED</sequence>
<evidence type="ECO:0000313" key="3">
    <source>
        <dbReference type="EMBL" id="GAS98879.1"/>
    </source>
</evidence>
<comment type="caution">
    <text evidence="3">The sequence shown here is derived from an EMBL/GenBank/DDBJ whole genome shotgun (WGS) entry which is preliminary data.</text>
</comment>
<dbReference type="EMBL" id="BCSY01000111">
    <property type="protein sequence ID" value="GAS98879.1"/>
    <property type="molecule type" value="Genomic_DNA"/>
</dbReference>
<gene>
    <name evidence="3" type="ORF">RMCC_5844</name>
</gene>
<organism evidence="3 4">
    <name type="scientific">Mycolicibacterium canariasense</name>
    <name type="common">Mycobacterium canariasense</name>
    <dbReference type="NCBI Taxonomy" id="228230"/>
    <lineage>
        <taxon>Bacteria</taxon>
        <taxon>Bacillati</taxon>
        <taxon>Actinomycetota</taxon>
        <taxon>Actinomycetes</taxon>
        <taxon>Mycobacteriales</taxon>
        <taxon>Mycobacteriaceae</taxon>
        <taxon>Mycolicibacterium</taxon>
    </lineage>
</organism>
<proteinExistence type="predicted"/>
<feature type="compositionally biased region" description="Basic and acidic residues" evidence="1">
    <location>
        <begin position="54"/>
        <end position="74"/>
    </location>
</feature>
<dbReference type="AlphaFoldDB" id="A0A100WHZ5"/>
<keyword evidence="2" id="KW-0472">Membrane</keyword>
<keyword evidence="2" id="KW-0812">Transmembrane</keyword>
<reference evidence="4" key="1">
    <citation type="journal article" date="2016" name="Genome Announc.">
        <title>Draft Genome Sequences of Five Rapidly Growing Mycobacterium Species, M. thermoresistibile, M. fortuitum subsp. acetamidolyticum, M. canariasense, M. brisbanense, and M. novocastrense.</title>
        <authorList>
            <person name="Katahira K."/>
            <person name="Ogura Y."/>
            <person name="Gotoh Y."/>
            <person name="Hayashi T."/>
        </authorList>
    </citation>
    <scope>NUCLEOTIDE SEQUENCE [LARGE SCALE GENOMIC DNA]</scope>
    <source>
        <strain evidence="4">JCM15298</strain>
    </source>
</reference>
<feature type="transmembrane region" description="Helical" evidence="2">
    <location>
        <begin position="6"/>
        <end position="25"/>
    </location>
</feature>
<evidence type="ECO:0000256" key="1">
    <source>
        <dbReference type="SAM" id="MobiDB-lite"/>
    </source>
</evidence>
<reference evidence="4" key="2">
    <citation type="submission" date="2016-02" db="EMBL/GenBank/DDBJ databases">
        <title>Draft genome sequence of five rapidly growing Mycobacterium species.</title>
        <authorList>
            <person name="Katahira K."/>
            <person name="Gotou Y."/>
            <person name="Iida K."/>
            <person name="Ogura Y."/>
            <person name="Hayashi T."/>
        </authorList>
    </citation>
    <scope>NUCLEOTIDE SEQUENCE [LARGE SCALE GENOMIC DNA]</scope>
    <source>
        <strain evidence="4">JCM15298</strain>
    </source>
</reference>
<feature type="region of interest" description="Disordered" evidence="1">
    <location>
        <begin position="51"/>
        <end position="74"/>
    </location>
</feature>
<protein>
    <submittedName>
        <fullName evidence="3">Gp29</fullName>
    </submittedName>
</protein>
<name>A0A100WHZ5_MYCCR</name>
<evidence type="ECO:0000313" key="4">
    <source>
        <dbReference type="Proteomes" id="UP000069443"/>
    </source>
</evidence>
<keyword evidence="4" id="KW-1185">Reference proteome</keyword>
<accession>A0A100WHZ5</accession>
<evidence type="ECO:0000256" key="2">
    <source>
        <dbReference type="SAM" id="Phobius"/>
    </source>
</evidence>
<keyword evidence="2" id="KW-1133">Transmembrane helix</keyword>